<feature type="compositionally biased region" description="Basic and acidic residues" evidence="1">
    <location>
        <begin position="428"/>
        <end position="437"/>
    </location>
</feature>
<evidence type="ECO:0000313" key="3">
    <source>
        <dbReference type="EMBL" id="KAK3388880.1"/>
    </source>
</evidence>
<feature type="region of interest" description="Disordered" evidence="1">
    <location>
        <begin position="428"/>
        <end position="453"/>
    </location>
</feature>
<reference evidence="3" key="2">
    <citation type="submission" date="2023-07" db="EMBL/GenBank/DDBJ databases">
        <authorList>
            <consortium name="Lawrence Berkeley National Laboratory"/>
            <person name="Haridas S."/>
            <person name="Hensen N."/>
            <person name="Bonometti L."/>
            <person name="Westerberg I."/>
            <person name="Brannstrom I.O."/>
            <person name="Guillou S."/>
            <person name="Cros-Aarteil S."/>
            <person name="Calhoun S."/>
            <person name="Kuo A."/>
            <person name="Mondo S."/>
            <person name="Pangilinan J."/>
            <person name="Riley R."/>
            <person name="LaButti K."/>
            <person name="Andreopoulos B."/>
            <person name="Lipzen A."/>
            <person name="Chen C."/>
            <person name="Yanf M."/>
            <person name="Daum C."/>
            <person name="Ng V."/>
            <person name="Clum A."/>
            <person name="Steindorff A."/>
            <person name="Ohm R."/>
            <person name="Martin F."/>
            <person name="Silar P."/>
            <person name="Natvig D."/>
            <person name="Lalanne C."/>
            <person name="Gautier V."/>
            <person name="Ament-velasquez S.L."/>
            <person name="Kruys A."/>
            <person name="Hutchinson M.I."/>
            <person name="Powell A.J."/>
            <person name="Barry K."/>
            <person name="Miller A.N."/>
            <person name="Grigoriev I.V."/>
            <person name="Debuchy R."/>
            <person name="Gladieux P."/>
            <person name="Thoren M.H."/>
            <person name="Johannesson H."/>
        </authorList>
    </citation>
    <scope>NUCLEOTIDE SEQUENCE</scope>
    <source>
        <strain evidence="3">FGSC 1904</strain>
    </source>
</reference>
<keyword evidence="2" id="KW-1133">Transmembrane helix</keyword>
<accession>A0AAE0NWJ5</accession>
<organism evidence="3 4">
    <name type="scientific">Sordaria brevicollis</name>
    <dbReference type="NCBI Taxonomy" id="83679"/>
    <lineage>
        <taxon>Eukaryota</taxon>
        <taxon>Fungi</taxon>
        <taxon>Dikarya</taxon>
        <taxon>Ascomycota</taxon>
        <taxon>Pezizomycotina</taxon>
        <taxon>Sordariomycetes</taxon>
        <taxon>Sordariomycetidae</taxon>
        <taxon>Sordariales</taxon>
        <taxon>Sordariaceae</taxon>
        <taxon>Sordaria</taxon>
    </lineage>
</organism>
<gene>
    <name evidence="3" type="ORF">B0T20DRAFT_385801</name>
</gene>
<proteinExistence type="predicted"/>
<evidence type="ECO:0000313" key="4">
    <source>
        <dbReference type="Proteomes" id="UP001281003"/>
    </source>
</evidence>
<feature type="transmembrane region" description="Helical" evidence="2">
    <location>
        <begin position="712"/>
        <end position="735"/>
    </location>
</feature>
<dbReference type="EMBL" id="JAUTDP010000014">
    <property type="protein sequence ID" value="KAK3388880.1"/>
    <property type="molecule type" value="Genomic_DNA"/>
</dbReference>
<evidence type="ECO:0000256" key="1">
    <source>
        <dbReference type="SAM" id="MobiDB-lite"/>
    </source>
</evidence>
<keyword evidence="2" id="KW-0472">Membrane</keyword>
<evidence type="ECO:0000256" key="2">
    <source>
        <dbReference type="SAM" id="Phobius"/>
    </source>
</evidence>
<keyword evidence="2" id="KW-0812">Transmembrane</keyword>
<protein>
    <submittedName>
        <fullName evidence="3">Uncharacterized protein</fullName>
    </submittedName>
</protein>
<name>A0AAE0NWJ5_SORBR</name>
<keyword evidence="4" id="KW-1185">Reference proteome</keyword>
<dbReference type="Proteomes" id="UP001281003">
    <property type="component" value="Unassembled WGS sequence"/>
</dbReference>
<comment type="caution">
    <text evidence="3">The sequence shown here is derived from an EMBL/GenBank/DDBJ whole genome shotgun (WGS) entry which is preliminary data.</text>
</comment>
<dbReference type="AlphaFoldDB" id="A0AAE0NWJ5"/>
<feature type="transmembrane region" description="Helical" evidence="2">
    <location>
        <begin position="755"/>
        <end position="775"/>
    </location>
</feature>
<reference evidence="3" key="1">
    <citation type="journal article" date="2023" name="Mol. Phylogenet. Evol.">
        <title>Genome-scale phylogeny and comparative genomics of the fungal order Sordariales.</title>
        <authorList>
            <person name="Hensen N."/>
            <person name="Bonometti L."/>
            <person name="Westerberg I."/>
            <person name="Brannstrom I.O."/>
            <person name="Guillou S."/>
            <person name="Cros-Aarteil S."/>
            <person name="Calhoun S."/>
            <person name="Haridas S."/>
            <person name="Kuo A."/>
            <person name="Mondo S."/>
            <person name="Pangilinan J."/>
            <person name="Riley R."/>
            <person name="LaButti K."/>
            <person name="Andreopoulos B."/>
            <person name="Lipzen A."/>
            <person name="Chen C."/>
            <person name="Yan M."/>
            <person name="Daum C."/>
            <person name="Ng V."/>
            <person name="Clum A."/>
            <person name="Steindorff A."/>
            <person name="Ohm R.A."/>
            <person name="Martin F."/>
            <person name="Silar P."/>
            <person name="Natvig D.O."/>
            <person name="Lalanne C."/>
            <person name="Gautier V."/>
            <person name="Ament-Velasquez S.L."/>
            <person name="Kruys A."/>
            <person name="Hutchinson M.I."/>
            <person name="Powell A.J."/>
            <person name="Barry K."/>
            <person name="Miller A.N."/>
            <person name="Grigoriev I.V."/>
            <person name="Debuchy R."/>
            <person name="Gladieux P."/>
            <person name="Hiltunen Thoren M."/>
            <person name="Johannesson H."/>
        </authorList>
    </citation>
    <scope>NUCLEOTIDE SEQUENCE</scope>
    <source>
        <strain evidence="3">FGSC 1904</strain>
    </source>
</reference>
<sequence length="965" mass="109026">MAYSTPPNLRYGGTLPSFALNNNGSAVPKSRSDIRQSIRPSTTRVMVEPVGTRERPWLPSDGLYQELNKTDLHERKLAILGIDDRLLRPLPITEHPLRFRFDYIPFRHDGLRAFSAIEAGVKSVVKKLGVEALPGVSSLGEAVPKQVRDIRESGWRPTQLGFEHIRWPSAEQPEREWEFQSEWYEILWYDLMRRVYRWTEKYFEEGRDVNVGAKSVRDWSNLWKQAGVSDHFVHYASLVARQDNNHPAGWDVLLAKGTHRKLLMAGVLVRVLQEQVWDDLLFGADRNTKRMLEAQDECYIDMDGYARTELRSQAVRTALGEYILTPNFWPAVDKLAIQTTALFSPMLKFISNEFEIRIDPLEFHQDIHDIVAEAGYFNIAMRLSRDVFRFNWPLPGDGWSTEIENVDDVPFEISRAWADKHEHDAHKRYHAGLEAERRRQKKKGKKDAPKSTVAKARGALGSVLGGASSTLKSGLSATASTLARLRPGFVAPTIVDPAPSDPYGPKSLEGPELYLPSRLAKTQIAVFPAVQRYVNQENTYREPIKKAPFSRSSSFQTNDLLASIESHPTYEYYFDRILPRFKTFDSSPSFKARGGRGGHENPYVRQQDAMAIHTIAKGNAIYYSGVADESQLSSLRINLNDPNAGPEKYYTGYPGYMPEHSPTLREWTNLPLTKRHAKNSFGSQSAYSQRTSSSLLTRVLPSTRTLVFFKRLFWTLAILGFLRFVILPFLFPSLLPFVLALESTVLHVVKQIRDFLAPVFSAVWRVLGPVLSPVINVVKRVMLGPLSFVLRALGYIYGKLRGFFGRWGDWFSLVDDRVRGGLERADAWLAGKTGTSYLPESWRRRKAAVPLGKSLKSSVPTVPATTITTTTTTTTEALADAAGRGFWNPFGWGQGSELKTETTTYTTTTNWDDEVFTRTDRKIVRKAAGLTSEKTSTLKTSTVTTGWYETYINVGEVQPPPPVTD</sequence>